<keyword evidence="8 13" id="KW-0547">Nucleotide-binding</keyword>
<dbReference type="NCBIfam" id="TIGR00514">
    <property type="entry name" value="accC"/>
    <property type="match status" value="1"/>
</dbReference>
<dbReference type="RefSeq" id="WP_317226719.1">
    <property type="nucleotide sequence ID" value="NZ_JAWJEJ010000001.1"/>
</dbReference>
<dbReference type="PROSITE" id="PS00866">
    <property type="entry name" value="CPSASE_1"/>
    <property type="match status" value="1"/>
</dbReference>
<dbReference type="SMART" id="SM00878">
    <property type="entry name" value="Biotin_carb_C"/>
    <property type="match status" value="1"/>
</dbReference>
<keyword evidence="14" id="KW-0275">Fatty acid biosynthesis</keyword>
<keyword evidence="14" id="KW-0444">Lipid biosynthesis</keyword>
<keyword evidence="14" id="KW-0276">Fatty acid metabolism</keyword>
<dbReference type="Proteomes" id="UP001273531">
    <property type="component" value="Unassembled WGS sequence"/>
</dbReference>
<dbReference type="InterPro" id="IPR005482">
    <property type="entry name" value="Biotin_COase_C"/>
</dbReference>
<evidence type="ECO:0000256" key="1">
    <source>
        <dbReference type="ARBA" id="ARBA00003761"/>
    </source>
</evidence>
<dbReference type="SUPFAM" id="SSF52440">
    <property type="entry name" value="PreATP-grasp domain"/>
    <property type="match status" value="1"/>
</dbReference>
<evidence type="ECO:0000256" key="11">
    <source>
        <dbReference type="ARBA" id="ARBA00033786"/>
    </source>
</evidence>
<organism evidence="17 18">
    <name type="scientific">Sphingomonas agrestis</name>
    <dbReference type="NCBI Taxonomy" id="3080540"/>
    <lineage>
        <taxon>Bacteria</taxon>
        <taxon>Pseudomonadati</taxon>
        <taxon>Pseudomonadota</taxon>
        <taxon>Alphaproteobacteria</taxon>
        <taxon>Sphingomonadales</taxon>
        <taxon>Sphingomonadaceae</taxon>
        <taxon>Sphingomonas</taxon>
    </lineage>
</organism>
<dbReference type="Pfam" id="PF02785">
    <property type="entry name" value="Biotin_carb_C"/>
    <property type="match status" value="1"/>
</dbReference>
<protein>
    <recommendedName>
        <fullName evidence="5 14">Biotin carboxylase</fullName>
        <ecNumber evidence="4 14">6.3.4.14</ecNumber>
    </recommendedName>
    <alternativeName>
        <fullName evidence="11 14">Acetyl-coenzyme A carboxylase biotin carboxylase subunit A</fullName>
    </alternativeName>
</protein>
<evidence type="ECO:0000256" key="3">
    <source>
        <dbReference type="ARBA" id="ARBA00011750"/>
    </source>
</evidence>
<dbReference type="Pfam" id="PF00289">
    <property type="entry name" value="Biotin_carb_N"/>
    <property type="match status" value="1"/>
</dbReference>
<dbReference type="InterPro" id="IPR011764">
    <property type="entry name" value="Biotin_carboxylation_dom"/>
</dbReference>
<keyword evidence="10" id="KW-0460">Magnesium</keyword>
<dbReference type="SUPFAM" id="SSF56059">
    <property type="entry name" value="Glutathione synthetase ATP-binding domain-like"/>
    <property type="match status" value="1"/>
</dbReference>
<keyword evidence="14" id="KW-0443">Lipid metabolism</keyword>
<evidence type="ECO:0000256" key="6">
    <source>
        <dbReference type="ARBA" id="ARBA00022598"/>
    </source>
</evidence>
<dbReference type="PROSITE" id="PS50975">
    <property type="entry name" value="ATP_GRASP"/>
    <property type="match status" value="1"/>
</dbReference>
<dbReference type="InterPro" id="IPR004549">
    <property type="entry name" value="Acetyl_CoA_COase_biotin_COase"/>
</dbReference>
<keyword evidence="14" id="KW-0092">Biotin</keyword>
<sequence>MAEIKKLLIANRGEIALRIHRACHEMGIKTVAVHSTADADAMHVRLADEAICIGPPAAAESYLNIPNIIAAAEISGADAIHPGYGFLSENAQFAEIVEAHGLLFVGPKPEHIRTMGDKIEAKRTAGALGLPLVPGSDGAISDVAEAKAIAEKAGYPVIIKAASGGGGRGMKVVHSASELEAQMLQAGSEAKAAFGDATVYLEKYLGNPRHIEFQVFGDGEGNAIHLGERDCSLQRRHQKVLEEALSPVITPEERARMGGIVAKAMADMGYRGAGTIEFLWEDGEFYFIEMNTRLQVEHPVTEMITGLDLVREQIRVAEGHPLSVRQDEIEFRGHAIECRINAEDPKTFAPSPGTVSYFHAPGGMHVRVDSGIYAGYRIPPYYDSMIAKLIVYGRTREGCIRRLRRALEEFVVEGVKTTIPLHQALLDDPEFQAGSYTIKWLEEWLAKQEG</sequence>
<dbReference type="InterPro" id="IPR051602">
    <property type="entry name" value="ACC_Biotin_Carboxylase"/>
</dbReference>
<comment type="subunit">
    <text evidence="3 14">Acetyl-CoA carboxylase is a heterohexamer of biotin carboxyl carrier protein, biotin carboxylase and the two subunits of carboxyl transferase in a 2:2 complex.</text>
</comment>
<dbReference type="InterPro" id="IPR005481">
    <property type="entry name" value="BC-like_N"/>
</dbReference>
<comment type="pathway">
    <text evidence="2 14">Lipid metabolism; malonyl-CoA biosynthesis; malonyl-CoA from acetyl-CoA: step 1/1.</text>
</comment>
<evidence type="ECO:0000256" key="8">
    <source>
        <dbReference type="ARBA" id="ARBA00022741"/>
    </source>
</evidence>
<comment type="caution">
    <text evidence="17">The sequence shown here is derived from an EMBL/GenBank/DDBJ whole genome shotgun (WGS) entry which is preliminary data.</text>
</comment>
<dbReference type="InterPro" id="IPR016185">
    <property type="entry name" value="PreATP-grasp_dom_sf"/>
</dbReference>
<dbReference type="EMBL" id="JAWJEJ010000001">
    <property type="protein sequence ID" value="MDV3457577.1"/>
    <property type="molecule type" value="Genomic_DNA"/>
</dbReference>
<dbReference type="PROSITE" id="PS00867">
    <property type="entry name" value="CPSASE_2"/>
    <property type="match status" value="1"/>
</dbReference>
<dbReference type="Pfam" id="PF02786">
    <property type="entry name" value="CPSase_L_D2"/>
    <property type="match status" value="1"/>
</dbReference>
<comment type="catalytic activity">
    <reaction evidence="12 14">
        <text>N(6)-biotinyl-L-lysyl-[protein] + hydrogencarbonate + ATP = N(6)-carboxybiotinyl-L-lysyl-[protein] + ADP + phosphate + H(+)</text>
        <dbReference type="Rhea" id="RHEA:13501"/>
        <dbReference type="Rhea" id="RHEA-COMP:10505"/>
        <dbReference type="Rhea" id="RHEA-COMP:10506"/>
        <dbReference type="ChEBI" id="CHEBI:15378"/>
        <dbReference type="ChEBI" id="CHEBI:17544"/>
        <dbReference type="ChEBI" id="CHEBI:30616"/>
        <dbReference type="ChEBI" id="CHEBI:43474"/>
        <dbReference type="ChEBI" id="CHEBI:83144"/>
        <dbReference type="ChEBI" id="CHEBI:83145"/>
        <dbReference type="ChEBI" id="CHEBI:456216"/>
        <dbReference type="EC" id="6.3.4.14"/>
    </reaction>
</comment>
<dbReference type="PANTHER" id="PTHR48095:SF2">
    <property type="entry name" value="BIOTIN CARBOXYLASE, CHLOROPLASTIC"/>
    <property type="match status" value="1"/>
</dbReference>
<evidence type="ECO:0000256" key="7">
    <source>
        <dbReference type="ARBA" id="ARBA00022723"/>
    </source>
</evidence>
<evidence type="ECO:0000313" key="17">
    <source>
        <dbReference type="EMBL" id="MDV3457577.1"/>
    </source>
</evidence>
<evidence type="ECO:0000256" key="5">
    <source>
        <dbReference type="ARBA" id="ARBA00017242"/>
    </source>
</evidence>
<evidence type="ECO:0000256" key="4">
    <source>
        <dbReference type="ARBA" id="ARBA00013263"/>
    </source>
</evidence>
<keyword evidence="9 13" id="KW-0067">ATP-binding</keyword>
<name>A0ABU3Y8B8_9SPHN</name>
<comment type="function">
    <text evidence="1 14">This protein is a component of the acetyl coenzyme A carboxylase complex; first, biotin carboxylase catalyzes the carboxylation of the carrier protein and then the transcarboxylase transfers the carboxyl group to form malonyl-CoA.</text>
</comment>
<proteinExistence type="predicted"/>
<dbReference type="SUPFAM" id="SSF51246">
    <property type="entry name" value="Rudiment single hybrid motif"/>
    <property type="match status" value="1"/>
</dbReference>
<evidence type="ECO:0000256" key="9">
    <source>
        <dbReference type="ARBA" id="ARBA00022840"/>
    </source>
</evidence>
<evidence type="ECO:0000259" key="16">
    <source>
        <dbReference type="PROSITE" id="PS50979"/>
    </source>
</evidence>
<accession>A0ABU3Y8B8</accession>
<keyword evidence="6 14" id="KW-0436">Ligase</keyword>
<dbReference type="Gene3D" id="3.30.470.20">
    <property type="entry name" value="ATP-grasp fold, B domain"/>
    <property type="match status" value="1"/>
</dbReference>
<feature type="domain" description="Biotin carboxylation" evidence="16">
    <location>
        <begin position="3"/>
        <end position="446"/>
    </location>
</feature>
<dbReference type="PANTHER" id="PTHR48095">
    <property type="entry name" value="PYRUVATE CARBOXYLASE SUBUNIT A"/>
    <property type="match status" value="1"/>
</dbReference>
<reference evidence="17 18" key="1">
    <citation type="submission" date="2023-10" db="EMBL/GenBank/DDBJ databases">
        <title>Sphingomonas sp. HF-S4 16S ribosomal RNA gene Genome sequencing and assembly.</title>
        <authorList>
            <person name="Lee H."/>
        </authorList>
    </citation>
    <scope>NUCLEOTIDE SEQUENCE [LARGE SCALE GENOMIC DNA]</scope>
    <source>
        <strain evidence="17 18">HF-S4</strain>
    </source>
</reference>
<dbReference type="InterPro" id="IPR011761">
    <property type="entry name" value="ATP-grasp"/>
</dbReference>
<dbReference type="PROSITE" id="PS50979">
    <property type="entry name" value="BC"/>
    <property type="match status" value="1"/>
</dbReference>
<dbReference type="EC" id="6.3.4.14" evidence="4 14"/>
<keyword evidence="18" id="KW-1185">Reference proteome</keyword>
<dbReference type="InterPro" id="IPR011054">
    <property type="entry name" value="Rudment_hybrid_motif"/>
</dbReference>
<dbReference type="InterPro" id="IPR005479">
    <property type="entry name" value="CPAse_ATP-bd"/>
</dbReference>
<dbReference type="NCBIfam" id="NF006367">
    <property type="entry name" value="PRK08591.1"/>
    <property type="match status" value="1"/>
</dbReference>
<evidence type="ECO:0000256" key="2">
    <source>
        <dbReference type="ARBA" id="ARBA00004956"/>
    </source>
</evidence>
<evidence type="ECO:0000256" key="12">
    <source>
        <dbReference type="ARBA" id="ARBA00048600"/>
    </source>
</evidence>
<evidence type="ECO:0000256" key="13">
    <source>
        <dbReference type="PROSITE-ProRule" id="PRU00409"/>
    </source>
</evidence>
<keyword evidence="7" id="KW-0479">Metal-binding</keyword>
<dbReference type="GO" id="GO:0004075">
    <property type="term" value="F:biotin carboxylase activity"/>
    <property type="evidence" value="ECO:0007669"/>
    <property type="project" value="UniProtKB-EC"/>
</dbReference>
<feature type="domain" description="ATP-grasp" evidence="15">
    <location>
        <begin position="122"/>
        <end position="318"/>
    </location>
</feature>
<evidence type="ECO:0000256" key="14">
    <source>
        <dbReference type="RuleBase" id="RU365063"/>
    </source>
</evidence>
<gene>
    <name evidence="17" type="primary">accC</name>
    <name evidence="17" type="ORF">RZN05_11330</name>
</gene>
<evidence type="ECO:0000256" key="10">
    <source>
        <dbReference type="ARBA" id="ARBA00022842"/>
    </source>
</evidence>
<evidence type="ECO:0000313" key="18">
    <source>
        <dbReference type="Proteomes" id="UP001273531"/>
    </source>
</evidence>
<evidence type="ECO:0000259" key="15">
    <source>
        <dbReference type="PROSITE" id="PS50975"/>
    </source>
</evidence>